<dbReference type="AlphaFoldDB" id="A0A2K9P3Y1"/>
<dbReference type="GeneID" id="98063180"/>
<reference evidence="1 2" key="1">
    <citation type="submission" date="2017-04" db="EMBL/GenBank/DDBJ databases">
        <title>Monoglobus pectinilyticus 14 draft genome.</title>
        <authorList>
            <person name="Kim C."/>
            <person name="Rosendale D.I."/>
            <person name="Kelly W.J."/>
            <person name="Tannock G.W."/>
            <person name="Patchett M.L."/>
            <person name="Jordens J.Z."/>
        </authorList>
    </citation>
    <scope>NUCLEOTIDE SEQUENCE [LARGE SCALE GENOMIC DNA]</scope>
    <source>
        <strain evidence="1 2">14</strain>
    </source>
</reference>
<proteinExistence type="predicted"/>
<dbReference type="EMBL" id="CP020991">
    <property type="protein sequence ID" value="AUO19954.1"/>
    <property type="molecule type" value="Genomic_DNA"/>
</dbReference>
<dbReference type="Proteomes" id="UP000235589">
    <property type="component" value="Chromosome"/>
</dbReference>
<evidence type="ECO:0000313" key="1">
    <source>
        <dbReference type="EMBL" id="AUO19954.1"/>
    </source>
</evidence>
<protein>
    <submittedName>
        <fullName evidence="1">Uncharacterized protein</fullName>
    </submittedName>
</protein>
<accession>A0A2K9P3Y1</accession>
<dbReference type="KEGG" id="mpec:B9O19_01800"/>
<organism evidence="1 2">
    <name type="scientific">Monoglobus pectinilyticus</name>
    <dbReference type="NCBI Taxonomy" id="1981510"/>
    <lineage>
        <taxon>Bacteria</taxon>
        <taxon>Bacillati</taxon>
        <taxon>Bacillota</taxon>
        <taxon>Clostridia</taxon>
        <taxon>Monoglobales</taxon>
        <taxon>Monoglobaceae</taxon>
        <taxon>Monoglobus</taxon>
    </lineage>
</organism>
<name>A0A2K9P3Y1_9FIRM</name>
<dbReference type="RefSeq" id="WP_179947304.1">
    <property type="nucleotide sequence ID" value="NZ_CP020991.1"/>
</dbReference>
<gene>
    <name evidence="1" type="ORF">B9O19_01800</name>
</gene>
<keyword evidence="2" id="KW-1185">Reference proteome</keyword>
<sequence>MKKIINSKKYDTEKAKKIGTYWYLEPGNINHISETLYRKRTGEFFLHCYGGANTKYAVCVMSNEWTGGETILPISYENAKTFASQKLTAEEYESIFGENDESEIIKSIRLSKSTSSKLDDIKARTGKNYGDIISDLLSLLEKNKK</sequence>
<evidence type="ECO:0000313" key="2">
    <source>
        <dbReference type="Proteomes" id="UP000235589"/>
    </source>
</evidence>